<dbReference type="InterPro" id="IPR020946">
    <property type="entry name" value="Flavin_mOase-like"/>
</dbReference>
<evidence type="ECO:0000256" key="3">
    <source>
        <dbReference type="ARBA" id="ARBA00022630"/>
    </source>
</evidence>
<evidence type="ECO:0000313" key="7">
    <source>
        <dbReference type="EMBL" id="KEF54116.1"/>
    </source>
</evidence>
<dbReference type="GO" id="GO:0050660">
    <property type="term" value="F:flavin adenine dinucleotide binding"/>
    <property type="evidence" value="ECO:0007669"/>
    <property type="project" value="InterPro"/>
</dbReference>
<comment type="caution">
    <text evidence="7">The sequence shown here is derived from an EMBL/GenBank/DDBJ whole genome shotgun (WGS) entry which is preliminary data.</text>
</comment>
<dbReference type="InterPro" id="IPR051209">
    <property type="entry name" value="FAD-bind_Monooxygenase_sf"/>
</dbReference>
<dbReference type="Proteomes" id="UP000027920">
    <property type="component" value="Unassembled WGS sequence"/>
</dbReference>
<keyword evidence="5" id="KW-0560">Oxidoreductase</keyword>
<dbReference type="EMBL" id="AMGV01000011">
    <property type="protein sequence ID" value="KEF54116.1"/>
    <property type="molecule type" value="Genomic_DNA"/>
</dbReference>
<name>A0A072P2N8_9EURO</name>
<protein>
    <recommendedName>
        <fullName evidence="9">Cyclohexanone monooxygenase</fullName>
    </recommendedName>
</protein>
<dbReference type="AlphaFoldDB" id="A0A072P2N8"/>
<dbReference type="PANTHER" id="PTHR42877">
    <property type="entry name" value="L-ORNITHINE N(5)-MONOOXYGENASE-RELATED"/>
    <property type="match status" value="1"/>
</dbReference>
<keyword evidence="8" id="KW-1185">Reference proteome</keyword>
<dbReference type="InterPro" id="IPR036188">
    <property type="entry name" value="FAD/NAD-bd_sf"/>
</dbReference>
<evidence type="ECO:0000256" key="5">
    <source>
        <dbReference type="ARBA" id="ARBA00023002"/>
    </source>
</evidence>
<evidence type="ECO:0000256" key="1">
    <source>
        <dbReference type="ARBA" id="ARBA00001974"/>
    </source>
</evidence>
<dbReference type="PANTHER" id="PTHR42877:SF7">
    <property type="entry name" value="FLAVIN-BINDING MONOOXYGENASE-RELATED"/>
    <property type="match status" value="1"/>
</dbReference>
<evidence type="ECO:0008006" key="9">
    <source>
        <dbReference type="Google" id="ProtNLM"/>
    </source>
</evidence>
<proteinExistence type="inferred from homology"/>
<evidence type="ECO:0000256" key="4">
    <source>
        <dbReference type="ARBA" id="ARBA00022827"/>
    </source>
</evidence>
<dbReference type="VEuPathDB" id="FungiDB:A1O9_09911"/>
<keyword evidence="4" id="KW-0274">FAD</keyword>
<dbReference type="SUPFAM" id="SSF51905">
    <property type="entry name" value="FAD/NAD(P)-binding domain"/>
    <property type="match status" value="3"/>
</dbReference>
<dbReference type="GeneID" id="25284819"/>
<dbReference type="HOGENOM" id="CLU_006937_6_1_1"/>
<organism evidence="7 8">
    <name type="scientific">Exophiala aquamarina CBS 119918</name>
    <dbReference type="NCBI Taxonomy" id="1182545"/>
    <lineage>
        <taxon>Eukaryota</taxon>
        <taxon>Fungi</taxon>
        <taxon>Dikarya</taxon>
        <taxon>Ascomycota</taxon>
        <taxon>Pezizomycotina</taxon>
        <taxon>Eurotiomycetes</taxon>
        <taxon>Chaetothyriomycetidae</taxon>
        <taxon>Chaetothyriales</taxon>
        <taxon>Herpotrichiellaceae</taxon>
        <taxon>Exophiala</taxon>
    </lineage>
</organism>
<sequence length="586" mass="66902">MGSIQPDYFPPPHDFDPPSNLRPSLYGWKNTSETGYQIDETPSGVKKPLRVIVAGAGASGISFAKFAQDQLENLDVTIYDKNHDVGGTWIENVYPGVACDIPSVTYQFGWEPKAWTKYYSEGPEILQYMTDVTHKYGLRKYFKVRHSIDKAEWDDGISKWKVDVTDLETDRSFQDECDVFINATGLLNNWKLPDVKGINQFKGVVAHTAAYPASLDLHDKRVAVVGTGSSGIQVITKIQPQVEKLYTWIRSPTWMTVGFAQKYAGPDGGNFEYSEETKKKFAEDPDWYLKYRKTIETELSDFMFVHKNTPTNLEAHKFAVEDMKQRLASRPDLIDTLIPKTFSIGCRRPTPGNGFLEAIISPNVSTYLNKGLMELTENGFKDPDGHEQQVDVVIFATGFDTTWVSRFPIIANGKNLQEINTEKPLSYIGVAAPEMPNYLTYYGPYGPTGVGSVLPMIERMTRYHLLWIEKMQVERIRSFTPKRQAVDEYSEHADLWHQRTVWSERCRSWMKGGKLEGNVLLYPGTRTQQMELLSSLRPEDFDITYRSTNRWNFLGNGYCMRDLNGKDLTWYLGLVDGIDKQRDYAL</sequence>
<evidence type="ECO:0000256" key="6">
    <source>
        <dbReference type="SAM" id="MobiDB-lite"/>
    </source>
</evidence>
<evidence type="ECO:0000313" key="8">
    <source>
        <dbReference type="Proteomes" id="UP000027920"/>
    </source>
</evidence>
<evidence type="ECO:0000256" key="2">
    <source>
        <dbReference type="ARBA" id="ARBA00010139"/>
    </source>
</evidence>
<dbReference type="Pfam" id="PF00743">
    <property type="entry name" value="FMO-like"/>
    <property type="match status" value="1"/>
</dbReference>
<gene>
    <name evidence="7" type="ORF">A1O9_09911</name>
</gene>
<dbReference type="GO" id="GO:0004499">
    <property type="term" value="F:N,N-dimethylaniline monooxygenase activity"/>
    <property type="evidence" value="ECO:0007669"/>
    <property type="project" value="InterPro"/>
</dbReference>
<accession>A0A072P2N8</accession>
<comment type="cofactor">
    <cofactor evidence="1">
        <name>FAD</name>
        <dbReference type="ChEBI" id="CHEBI:57692"/>
    </cofactor>
</comment>
<dbReference type="GO" id="GO:0050661">
    <property type="term" value="F:NADP binding"/>
    <property type="evidence" value="ECO:0007669"/>
    <property type="project" value="InterPro"/>
</dbReference>
<keyword evidence="3" id="KW-0285">Flavoprotein</keyword>
<reference evidence="7 8" key="1">
    <citation type="submission" date="2013-03" db="EMBL/GenBank/DDBJ databases">
        <title>The Genome Sequence of Exophiala aquamarina CBS 119918.</title>
        <authorList>
            <consortium name="The Broad Institute Genomics Platform"/>
            <person name="Cuomo C."/>
            <person name="de Hoog S."/>
            <person name="Gorbushina A."/>
            <person name="Walker B."/>
            <person name="Young S.K."/>
            <person name="Zeng Q."/>
            <person name="Gargeya S."/>
            <person name="Fitzgerald M."/>
            <person name="Haas B."/>
            <person name="Abouelleil A."/>
            <person name="Allen A.W."/>
            <person name="Alvarado L."/>
            <person name="Arachchi H.M."/>
            <person name="Berlin A.M."/>
            <person name="Chapman S.B."/>
            <person name="Gainer-Dewar J."/>
            <person name="Goldberg J."/>
            <person name="Griggs A."/>
            <person name="Gujja S."/>
            <person name="Hansen M."/>
            <person name="Howarth C."/>
            <person name="Imamovic A."/>
            <person name="Ireland A."/>
            <person name="Larimer J."/>
            <person name="McCowan C."/>
            <person name="Murphy C."/>
            <person name="Pearson M."/>
            <person name="Poon T.W."/>
            <person name="Priest M."/>
            <person name="Roberts A."/>
            <person name="Saif S."/>
            <person name="Shea T."/>
            <person name="Sisk P."/>
            <person name="Sykes S."/>
            <person name="Wortman J."/>
            <person name="Nusbaum C."/>
            <person name="Birren B."/>
        </authorList>
    </citation>
    <scope>NUCLEOTIDE SEQUENCE [LARGE SCALE GENOMIC DNA]</scope>
    <source>
        <strain evidence="7 8">CBS 119918</strain>
    </source>
</reference>
<comment type="similarity">
    <text evidence="2">Belongs to the FAD-binding monooxygenase family.</text>
</comment>
<dbReference type="Gene3D" id="3.50.50.60">
    <property type="entry name" value="FAD/NAD(P)-binding domain"/>
    <property type="match status" value="2"/>
</dbReference>
<feature type="region of interest" description="Disordered" evidence="6">
    <location>
        <begin position="1"/>
        <end position="22"/>
    </location>
</feature>
<dbReference type="RefSeq" id="XP_013256706.1">
    <property type="nucleotide sequence ID" value="XM_013401252.1"/>
</dbReference>
<dbReference type="OrthoDB" id="4119995at2759"/>